<keyword evidence="2" id="KW-1185">Reference proteome</keyword>
<organism evidence="1 2">
    <name type="scientific">Baekduia soli</name>
    <dbReference type="NCBI Taxonomy" id="496014"/>
    <lineage>
        <taxon>Bacteria</taxon>
        <taxon>Bacillati</taxon>
        <taxon>Actinomycetota</taxon>
        <taxon>Thermoleophilia</taxon>
        <taxon>Solirubrobacterales</taxon>
        <taxon>Baekduiaceae</taxon>
        <taxon>Baekduia</taxon>
    </lineage>
</organism>
<protein>
    <submittedName>
        <fullName evidence="1">Uncharacterized protein</fullName>
    </submittedName>
</protein>
<evidence type="ECO:0000313" key="2">
    <source>
        <dbReference type="Proteomes" id="UP000321805"/>
    </source>
</evidence>
<gene>
    <name evidence="1" type="ORF">FSW04_19330</name>
</gene>
<reference evidence="1 2" key="1">
    <citation type="journal article" date="2018" name="J. Microbiol.">
        <title>Baekduia soli gen. nov., sp. nov., a novel bacterium isolated from the soil of Baekdu Mountain and proposal of a novel family name, Baekduiaceae fam. nov.</title>
        <authorList>
            <person name="An D.S."/>
            <person name="Siddiqi M.Z."/>
            <person name="Kim K.H."/>
            <person name="Yu H.S."/>
            <person name="Im W.T."/>
        </authorList>
    </citation>
    <scope>NUCLEOTIDE SEQUENCE [LARGE SCALE GENOMIC DNA]</scope>
    <source>
        <strain evidence="1 2">BR7-21</strain>
    </source>
</reference>
<dbReference type="Proteomes" id="UP000321805">
    <property type="component" value="Chromosome"/>
</dbReference>
<name>A0A5B8U8Q8_9ACTN</name>
<evidence type="ECO:0000313" key="1">
    <source>
        <dbReference type="EMBL" id="QEC49506.1"/>
    </source>
</evidence>
<sequence length="71" mass="7635">MGSERGEQARFRRDVDPAARQAIERAVRIGLDPWRVARSLGVAERSAAGIIEAASRATNEPGLWATTASSD</sequence>
<proteinExistence type="predicted"/>
<dbReference type="AlphaFoldDB" id="A0A5B8U8Q8"/>
<dbReference type="EMBL" id="CP042430">
    <property type="protein sequence ID" value="QEC49506.1"/>
    <property type="molecule type" value="Genomic_DNA"/>
</dbReference>
<dbReference type="RefSeq" id="WP_146921872.1">
    <property type="nucleotide sequence ID" value="NZ_CP042430.1"/>
</dbReference>
<accession>A0A5B8U8Q8</accession>
<dbReference type="KEGG" id="bsol:FSW04_19330"/>